<feature type="compositionally biased region" description="Polar residues" evidence="1">
    <location>
        <begin position="110"/>
        <end position="126"/>
    </location>
</feature>
<evidence type="ECO:0000313" key="2">
    <source>
        <dbReference type="EMBL" id="KZV44886.1"/>
    </source>
</evidence>
<proteinExistence type="predicted"/>
<dbReference type="AlphaFoldDB" id="A0A2Z7CJD6"/>
<protein>
    <submittedName>
        <fullName evidence="2">AT-rich interactive domain-containing protein 4-like</fullName>
    </submittedName>
</protein>
<feature type="region of interest" description="Disordered" evidence="1">
    <location>
        <begin position="223"/>
        <end position="244"/>
    </location>
</feature>
<feature type="compositionally biased region" description="Polar residues" evidence="1">
    <location>
        <begin position="152"/>
        <end position="169"/>
    </location>
</feature>
<feature type="compositionally biased region" description="Basic residues" evidence="1">
    <location>
        <begin position="137"/>
        <end position="149"/>
    </location>
</feature>
<feature type="region of interest" description="Disordered" evidence="1">
    <location>
        <begin position="91"/>
        <end position="169"/>
    </location>
</feature>
<sequence length="326" mass="36848">MPGVMSVNPATAHIGSHTALTSTPSCKWATQTQTKTKAGNKYEIKPQYEELSNSYACNMLTINAMKCMWLSKENQSTRPVYQPAIHIKSPQYHGLSTGKSSVRDHRGPRQDQQVPSLSFVKNQQKQPNKHSQENTPKRHRSNLSKRRRSVISAGSRSLQNNQRLVPAATSKTQRFNLIKRRRRAYTNKSSRCTYKTSRCTRKTLAAAYHSTLKNVDQHVSLPQSFSRQKQNRPAARNELKPADATRHAYVTRPMPTPAELVLCVMLFYTLVSKTLHSFSFALLLYCMRLAILSSSHRLLHINSPVTILPVGHIFPAIDKSSKKVLT</sequence>
<keyword evidence="3" id="KW-1185">Reference proteome</keyword>
<dbReference type="Proteomes" id="UP000250235">
    <property type="component" value="Unassembled WGS sequence"/>
</dbReference>
<name>A0A2Z7CJD6_9LAMI</name>
<gene>
    <name evidence="2" type="ORF">F511_34845</name>
</gene>
<reference evidence="2 3" key="1">
    <citation type="journal article" date="2015" name="Proc. Natl. Acad. Sci. U.S.A.">
        <title>The resurrection genome of Boea hygrometrica: A blueprint for survival of dehydration.</title>
        <authorList>
            <person name="Xiao L."/>
            <person name="Yang G."/>
            <person name="Zhang L."/>
            <person name="Yang X."/>
            <person name="Zhao S."/>
            <person name="Ji Z."/>
            <person name="Zhou Q."/>
            <person name="Hu M."/>
            <person name="Wang Y."/>
            <person name="Chen M."/>
            <person name="Xu Y."/>
            <person name="Jin H."/>
            <person name="Xiao X."/>
            <person name="Hu G."/>
            <person name="Bao F."/>
            <person name="Hu Y."/>
            <person name="Wan P."/>
            <person name="Li L."/>
            <person name="Deng X."/>
            <person name="Kuang T."/>
            <person name="Xiang C."/>
            <person name="Zhu J.K."/>
            <person name="Oliver M.J."/>
            <person name="He Y."/>
        </authorList>
    </citation>
    <scope>NUCLEOTIDE SEQUENCE [LARGE SCALE GENOMIC DNA]</scope>
    <source>
        <strain evidence="3">cv. XS01</strain>
    </source>
</reference>
<evidence type="ECO:0000256" key="1">
    <source>
        <dbReference type="SAM" id="MobiDB-lite"/>
    </source>
</evidence>
<feature type="compositionally biased region" description="Basic and acidic residues" evidence="1">
    <location>
        <begin position="235"/>
        <end position="244"/>
    </location>
</feature>
<dbReference type="EMBL" id="KQ996480">
    <property type="protein sequence ID" value="KZV44886.1"/>
    <property type="molecule type" value="Genomic_DNA"/>
</dbReference>
<accession>A0A2Z7CJD6</accession>
<organism evidence="2 3">
    <name type="scientific">Dorcoceras hygrometricum</name>
    <dbReference type="NCBI Taxonomy" id="472368"/>
    <lineage>
        <taxon>Eukaryota</taxon>
        <taxon>Viridiplantae</taxon>
        <taxon>Streptophyta</taxon>
        <taxon>Embryophyta</taxon>
        <taxon>Tracheophyta</taxon>
        <taxon>Spermatophyta</taxon>
        <taxon>Magnoliopsida</taxon>
        <taxon>eudicotyledons</taxon>
        <taxon>Gunneridae</taxon>
        <taxon>Pentapetalae</taxon>
        <taxon>asterids</taxon>
        <taxon>lamiids</taxon>
        <taxon>Lamiales</taxon>
        <taxon>Gesneriaceae</taxon>
        <taxon>Didymocarpoideae</taxon>
        <taxon>Trichosporeae</taxon>
        <taxon>Loxocarpinae</taxon>
        <taxon>Dorcoceras</taxon>
    </lineage>
</organism>
<evidence type="ECO:0000313" key="3">
    <source>
        <dbReference type="Proteomes" id="UP000250235"/>
    </source>
</evidence>